<sequence length="131" mass="14967">MVTRSVTENTNETAVWGTVTIVRDRKERSSFLAPKWASMAPSIDRSKLEADLHCKSASLTEQECKCETSLQQVNANLEVTMRRTCSKLALQTHCKLQQKQSTNTTRDRTRDLPVPKQTRLSFDQLNVARER</sequence>
<organism evidence="2 3">
    <name type="scientific">Araneus ventricosus</name>
    <name type="common">Orbweaver spider</name>
    <name type="synonym">Epeira ventricosa</name>
    <dbReference type="NCBI Taxonomy" id="182803"/>
    <lineage>
        <taxon>Eukaryota</taxon>
        <taxon>Metazoa</taxon>
        <taxon>Ecdysozoa</taxon>
        <taxon>Arthropoda</taxon>
        <taxon>Chelicerata</taxon>
        <taxon>Arachnida</taxon>
        <taxon>Araneae</taxon>
        <taxon>Araneomorphae</taxon>
        <taxon>Entelegynae</taxon>
        <taxon>Araneoidea</taxon>
        <taxon>Araneidae</taxon>
        <taxon>Araneus</taxon>
    </lineage>
</organism>
<accession>A0A4Y2TY53</accession>
<comment type="caution">
    <text evidence="2">The sequence shown here is derived from an EMBL/GenBank/DDBJ whole genome shotgun (WGS) entry which is preliminary data.</text>
</comment>
<evidence type="ECO:0000256" key="1">
    <source>
        <dbReference type="SAM" id="MobiDB-lite"/>
    </source>
</evidence>
<evidence type="ECO:0000313" key="3">
    <source>
        <dbReference type="Proteomes" id="UP000499080"/>
    </source>
</evidence>
<keyword evidence="3" id="KW-1185">Reference proteome</keyword>
<feature type="region of interest" description="Disordered" evidence="1">
    <location>
        <begin position="96"/>
        <end position="116"/>
    </location>
</feature>
<dbReference type="Proteomes" id="UP000499080">
    <property type="component" value="Unassembled WGS sequence"/>
</dbReference>
<name>A0A4Y2TY53_ARAVE</name>
<reference evidence="2 3" key="1">
    <citation type="journal article" date="2019" name="Sci. Rep.">
        <title>Orb-weaving spider Araneus ventricosus genome elucidates the spidroin gene catalogue.</title>
        <authorList>
            <person name="Kono N."/>
            <person name="Nakamura H."/>
            <person name="Ohtoshi R."/>
            <person name="Moran D.A.P."/>
            <person name="Shinohara A."/>
            <person name="Yoshida Y."/>
            <person name="Fujiwara M."/>
            <person name="Mori M."/>
            <person name="Tomita M."/>
            <person name="Arakawa K."/>
        </authorList>
    </citation>
    <scope>NUCLEOTIDE SEQUENCE [LARGE SCALE GENOMIC DNA]</scope>
</reference>
<dbReference type="AlphaFoldDB" id="A0A4Y2TY53"/>
<dbReference type="EMBL" id="BGPR01031302">
    <property type="protein sequence ID" value="GBO04287.1"/>
    <property type="molecule type" value="Genomic_DNA"/>
</dbReference>
<proteinExistence type="predicted"/>
<protein>
    <submittedName>
        <fullName evidence="2">Uncharacterized protein</fullName>
    </submittedName>
</protein>
<gene>
    <name evidence="2" type="ORF">AVEN_162775_1</name>
</gene>
<evidence type="ECO:0000313" key="2">
    <source>
        <dbReference type="EMBL" id="GBO04287.1"/>
    </source>
</evidence>